<name>A0A6I0F4A0_9FIRM</name>
<dbReference type="RefSeq" id="WP_151860161.1">
    <property type="nucleotide sequence ID" value="NZ_WBZC01000010.1"/>
</dbReference>
<dbReference type="Gene3D" id="3.40.50.720">
    <property type="entry name" value="NAD(P)-binding Rossmann-like Domain"/>
    <property type="match status" value="1"/>
</dbReference>
<comment type="similarity">
    <text evidence="1 2">Belongs to the dTDP-4-dehydrorhamnose reductase family.</text>
</comment>
<feature type="domain" description="RmlD-like substrate binding" evidence="3">
    <location>
        <begin position="1"/>
        <end position="271"/>
    </location>
</feature>
<proteinExistence type="inferred from homology"/>
<dbReference type="Gene3D" id="3.90.25.10">
    <property type="entry name" value="UDP-galactose 4-epimerase, domain 1"/>
    <property type="match status" value="1"/>
</dbReference>
<dbReference type="EMBL" id="WBZC01000010">
    <property type="protein sequence ID" value="KAB3537330.1"/>
    <property type="molecule type" value="Genomic_DNA"/>
</dbReference>
<dbReference type="PANTHER" id="PTHR10491">
    <property type="entry name" value="DTDP-4-DEHYDRORHAMNOSE REDUCTASE"/>
    <property type="match status" value="1"/>
</dbReference>
<dbReference type="NCBIfam" id="TIGR01214">
    <property type="entry name" value="rmlD"/>
    <property type="match status" value="1"/>
</dbReference>
<comment type="pathway">
    <text evidence="2">Carbohydrate biosynthesis; dTDP-L-rhamnose biosynthesis.</text>
</comment>
<dbReference type="SUPFAM" id="SSF51735">
    <property type="entry name" value="NAD(P)-binding Rossmann-fold domains"/>
    <property type="match status" value="1"/>
</dbReference>
<dbReference type="CDD" id="cd05254">
    <property type="entry name" value="dTDP_HR_like_SDR_e"/>
    <property type="match status" value="1"/>
</dbReference>
<keyword evidence="5" id="KW-1185">Reference proteome</keyword>
<dbReference type="Proteomes" id="UP000432715">
    <property type="component" value="Unassembled WGS sequence"/>
</dbReference>
<comment type="caution">
    <text evidence="4">The sequence shown here is derived from an EMBL/GenBank/DDBJ whole genome shotgun (WGS) entry which is preliminary data.</text>
</comment>
<dbReference type="InterPro" id="IPR029903">
    <property type="entry name" value="RmlD-like-bd"/>
</dbReference>
<organism evidence="4 5">
    <name type="scientific">Alkaliphilus pronyensis</name>
    <dbReference type="NCBI Taxonomy" id="1482732"/>
    <lineage>
        <taxon>Bacteria</taxon>
        <taxon>Bacillati</taxon>
        <taxon>Bacillota</taxon>
        <taxon>Clostridia</taxon>
        <taxon>Peptostreptococcales</taxon>
        <taxon>Natronincolaceae</taxon>
        <taxon>Alkaliphilus</taxon>
    </lineage>
</organism>
<dbReference type="GO" id="GO:0005829">
    <property type="term" value="C:cytosol"/>
    <property type="evidence" value="ECO:0007669"/>
    <property type="project" value="TreeGrafter"/>
</dbReference>
<comment type="function">
    <text evidence="2">Catalyzes the reduction of dTDP-6-deoxy-L-lyxo-4-hexulose to yield dTDP-L-rhamnose.</text>
</comment>
<keyword evidence="2" id="KW-0521">NADP</keyword>
<dbReference type="InterPro" id="IPR036291">
    <property type="entry name" value="NAD(P)-bd_dom_sf"/>
</dbReference>
<evidence type="ECO:0000259" key="3">
    <source>
        <dbReference type="Pfam" id="PF04321"/>
    </source>
</evidence>
<gene>
    <name evidence="4" type="primary">rfbD</name>
    <name evidence="4" type="ORF">F8154_03300</name>
</gene>
<keyword evidence="2 4" id="KW-0560">Oxidoreductase</keyword>
<dbReference type="OrthoDB" id="9803892at2"/>
<evidence type="ECO:0000313" key="4">
    <source>
        <dbReference type="EMBL" id="KAB3537330.1"/>
    </source>
</evidence>
<reference evidence="4 5" key="1">
    <citation type="submission" date="2019-10" db="EMBL/GenBank/DDBJ databases">
        <title>Alkaliphilus serpentinus sp. nov. and Alkaliphilus pronyensis sp. nov., two novel anaerobic alkaliphilic species isolated from the serpentinized-hosted hydrothermal field of the Prony Bay (New Caledonia).</title>
        <authorList>
            <person name="Postec A."/>
        </authorList>
    </citation>
    <scope>NUCLEOTIDE SEQUENCE [LARGE SCALE GENOMIC DNA]</scope>
    <source>
        <strain evidence="4 5">LacV</strain>
    </source>
</reference>
<evidence type="ECO:0000256" key="1">
    <source>
        <dbReference type="ARBA" id="ARBA00010944"/>
    </source>
</evidence>
<accession>A0A6I0F4A0</accession>
<evidence type="ECO:0000256" key="2">
    <source>
        <dbReference type="RuleBase" id="RU364082"/>
    </source>
</evidence>
<dbReference type="GO" id="GO:0019305">
    <property type="term" value="P:dTDP-rhamnose biosynthetic process"/>
    <property type="evidence" value="ECO:0007669"/>
    <property type="project" value="UniProtKB-UniPathway"/>
</dbReference>
<dbReference type="EC" id="1.1.1.133" evidence="2"/>
<dbReference type="UniPathway" id="UPA00124"/>
<dbReference type="AlphaFoldDB" id="A0A6I0F4A0"/>
<sequence>MKICIIGGTGQLGYELNKVFKDKDIISIGKKNLDITNKAETVKLIKDINPQWVIHAAAFTNVDKCEERQEIAFQVNTIGTENVVKAVNNIKSNLIYISSDYVFDGNKGRPYDEKDQQNPVNIYGKSKYLGELEVINNLNSYYIVRTSWLYGYKGNNYVQTILNLTNHNTIINAVDDQIGCPTFTLDLANAIKALIDSEGEFGIYHLTNDGSCTWYEFAEEICKLRNINARIIPIKTDELRRKAPRPKNSSLKNNSSIKLRHWKEALNQFLVSINNNK</sequence>
<dbReference type="PANTHER" id="PTHR10491:SF4">
    <property type="entry name" value="METHIONINE ADENOSYLTRANSFERASE 2 SUBUNIT BETA"/>
    <property type="match status" value="1"/>
</dbReference>
<protein>
    <recommendedName>
        <fullName evidence="2">dTDP-4-dehydrorhamnose reductase</fullName>
        <ecNumber evidence="2">1.1.1.133</ecNumber>
    </recommendedName>
</protein>
<dbReference type="InterPro" id="IPR005913">
    <property type="entry name" value="dTDP_dehydrorham_reduct"/>
</dbReference>
<dbReference type="GO" id="GO:0008831">
    <property type="term" value="F:dTDP-4-dehydrorhamnose reductase activity"/>
    <property type="evidence" value="ECO:0007669"/>
    <property type="project" value="UniProtKB-EC"/>
</dbReference>
<dbReference type="Pfam" id="PF04321">
    <property type="entry name" value="RmlD_sub_bind"/>
    <property type="match status" value="1"/>
</dbReference>
<evidence type="ECO:0000313" key="5">
    <source>
        <dbReference type="Proteomes" id="UP000432715"/>
    </source>
</evidence>